<organism evidence="1">
    <name type="scientific">Lepeophtheirus salmonis</name>
    <name type="common">Salmon louse</name>
    <name type="synonym">Caligus salmonis</name>
    <dbReference type="NCBI Taxonomy" id="72036"/>
    <lineage>
        <taxon>Eukaryota</taxon>
        <taxon>Metazoa</taxon>
        <taxon>Ecdysozoa</taxon>
        <taxon>Arthropoda</taxon>
        <taxon>Crustacea</taxon>
        <taxon>Multicrustacea</taxon>
        <taxon>Hexanauplia</taxon>
        <taxon>Copepoda</taxon>
        <taxon>Siphonostomatoida</taxon>
        <taxon>Caligidae</taxon>
        <taxon>Lepeophtheirus</taxon>
    </lineage>
</organism>
<evidence type="ECO:0000313" key="1">
    <source>
        <dbReference type="EMBL" id="CDW31900.1"/>
    </source>
</evidence>
<proteinExistence type="predicted"/>
<reference evidence="1" key="1">
    <citation type="submission" date="2014-05" db="EMBL/GenBank/DDBJ databases">
        <authorList>
            <person name="Chronopoulou M."/>
        </authorList>
    </citation>
    <scope>NUCLEOTIDE SEQUENCE</scope>
    <source>
        <tissue evidence="1">Whole organism</tissue>
    </source>
</reference>
<dbReference type="EMBL" id="HACA01014539">
    <property type="protein sequence ID" value="CDW31900.1"/>
    <property type="molecule type" value="Transcribed_RNA"/>
</dbReference>
<protein>
    <submittedName>
        <fullName evidence="1">RETRotransposonlike family member (Retr1)like [Saccoglossus kowalevskii]</fullName>
    </submittedName>
</protein>
<sequence>MGMSNQLTSLPQN</sequence>
<name>A0A0K2U1F8_LEPSM</name>
<accession>A0A0K2U1F8</accession>